<name>C5FZN5_ARTOC</name>
<evidence type="ECO:0000313" key="5">
    <source>
        <dbReference type="Proteomes" id="UP000002035"/>
    </source>
</evidence>
<organism evidence="4 5">
    <name type="scientific">Arthroderma otae (strain ATCC MYA-4605 / CBS 113480)</name>
    <name type="common">Microsporum canis</name>
    <dbReference type="NCBI Taxonomy" id="554155"/>
    <lineage>
        <taxon>Eukaryota</taxon>
        <taxon>Fungi</taxon>
        <taxon>Dikarya</taxon>
        <taxon>Ascomycota</taxon>
        <taxon>Pezizomycotina</taxon>
        <taxon>Eurotiomycetes</taxon>
        <taxon>Eurotiomycetidae</taxon>
        <taxon>Onygenales</taxon>
        <taxon>Arthrodermataceae</taxon>
        <taxon>Microsporum</taxon>
    </lineage>
</organism>
<dbReference type="GO" id="GO:0016616">
    <property type="term" value="F:oxidoreductase activity, acting on the CH-OH group of donors, NAD or NADP as acceptor"/>
    <property type="evidence" value="ECO:0007669"/>
    <property type="project" value="TreeGrafter"/>
</dbReference>
<keyword evidence="5" id="KW-1185">Reference proteome</keyword>
<gene>
    <name evidence="4" type="ORF">MCYG_08157</name>
</gene>
<evidence type="ECO:0000256" key="1">
    <source>
        <dbReference type="ARBA" id="ARBA00023002"/>
    </source>
</evidence>
<evidence type="ECO:0000313" key="4">
    <source>
        <dbReference type="EMBL" id="EEQ35338.1"/>
    </source>
</evidence>
<dbReference type="SUPFAM" id="SSF51735">
    <property type="entry name" value="NAD(P)-binding Rossmann-fold domains"/>
    <property type="match status" value="1"/>
</dbReference>
<protein>
    <submittedName>
        <fullName evidence="4">Ketoreductase</fullName>
    </submittedName>
</protein>
<dbReference type="VEuPathDB" id="FungiDB:MCYG_08157"/>
<comment type="similarity">
    <text evidence="2">Belongs to the NAD(P)-dependent epimerase/dehydratase family. Dihydroflavonol-4-reductase subfamily.</text>
</comment>
<reference evidence="5" key="1">
    <citation type="journal article" date="2012" name="MBio">
        <title>Comparative genome analysis of Trichophyton rubrum and related dermatophytes reveals candidate genes involved in infection.</title>
        <authorList>
            <person name="Martinez D.A."/>
            <person name="Oliver B.G."/>
            <person name="Graeser Y."/>
            <person name="Goldberg J.M."/>
            <person name="Li W."/>
            <person name="Martinez-Rossi N.M."/>
            <person name="Monod M."/>
            <person name="Shelest E."/>
            <person name="Barton R.C."/>
            <person name="Birch E."/>
            <person name="Brakhage A.A."/>
            <person name="Chen Z."/>
            <person name="Gurr S.J."/>
            <person name="Heiman D."/>
            <person name="Heitman J."/>
            <person name="Kosti I."/>
            <person name="Rossi A."/>
            <person name="Saif S."/>
            <person name="Samalova M."/>
            <person name="Saunders C.W."/>
            <person name="Shea T."/>
            <person name="Summerbell R.C."/>
            <person name="Xu J."/>
            <person name="Young S."/>
            <person name="Zeng Q."/>
            <person name="Birren B.W."/>
            <person name="Cuomo C.A."/>
            <person name="White T.C."/>
        </authorList>
    </citation>
    <scope>NUCLEOTIDE SEQUENCE [LARGE SCALE GENOMIC DNA]</scope>
    <source>
        <strain evidence="5">ATCC MYA-4605 / CBS 113480</strain>
    </source>
</reference>
<dbReference type="EMBL" id="DS995708">
    <property type="protein sequence ID" value="EEQ35338.1"/>
    <property type="molecule type" value="Genomic_DNA"/>
</dbReference>
<evidence type="ECO:0000259" key="3">
    <source>
        <dbReference type="Pfam" id="PF01370"/>
    </source>
</evidence>
<dbReference type="OMA" id="CMERKLW"/>
<proteinExistence type="inferred from homology"/>
<dbReference type="AlphaFoldDB" id="C5FZN5"/>
<dbReference type="RefSeq" id="XP_002843074.1">
    <property type="nucleotide sequence ID" value="XM_002843028.1"/>
</dbReference>
<keyword evidence="1" id="KW-0560">Oxidoreductase</keyword>
<dbReference type="eggNOG" id="KOG1502">
    <property type="taxonomic scope" value="Eukaryota"/>
</dbReference>
<dbReference type="PANTHER" id="PTHR10366:SF564">
    <property type="entry name" value="STEROL-4-ALPHA-CARBOXYLATE 3-DEHYDROGENASE, DECARBOXYLATING"/>
    <property type="match status" value="1"/>
</dbReference>
<dbReference type="PANTHER" id="PTHR10366">
    <property type="entry name" value="NAD DEPENDENT EPIMERASE/DEHYDRATASE"/>
    <property type="match status" value="1"/>
</dbReference>
<dbReference type="HOGENOM" id="CLU_007383_9_2_1"/>
<feature type="domain" description="NAD-dependent epimerase/dehydratase" evidence="3">
    <location>
        <begin position="4"/>
        <end position="265"/>
    </location>
</feature>
<dbReference type="GeneID" id="9227876"/>
<dbReference type="Pfam" id="PF01370">
    <property type="entry name" value="Epimerase"/>
    <property type="match status" value="1"/>
</dbReference>
<evidence type="ECO:0000256" key="2">
    <source>
        <dbReference type="ARBA" id="ARBA00023445"/>
    </source>
</evidence>
<dbReference type="Proteomes" id="UP000002035">
    <property type="component" value="Unassembled WGS sequence"/>
</dbReference>
<dbReference type="InterPro" id="IPR001509">
    <property type="entry name" value="Epimerase_deHydtase"/>
</dbReference>
<dbReference type="OrthoDB" id="2735536at2759"/>
<dbReference type="InterPro" id="IPR036291">
    <property type="entry name" value="NAD(P)-bd_dom_sf"/>
</dbReference>
<accession>C5FZN5</accession>
<dbReference type="Gene3D" id="3.40.50.720">
    <property type="entry name" value="NAD(P)-binding Rossmann-like Domain"/>
    <property type="match status" value="1"/>
</dbReference>
<sequence length="333" mass="35891">MTKVLVTGGTGFIAYIAAHIIQQLLDQGHYVVTTVRSQEKADRVVSGYRHAAERLQVVIVPEIAHEQAFDEAVKLPGIEAVMHTASPCTLKFTDAKTELIDPALLGTTNVLRAVQRDAPQVRRIIITSSIAAILDVANPTATFGEETWNPCGMEALNQGPGRAYMLAKALAERAAWDYVADHKPNFDLVTVNPPVVFGPVLPHLRSAGSINVSNQALSDLMAGKWKEQIPPAGPVNLFVDVRDVAAAHVRGMELSDAGGKRLFTVGGRFSNSRLAEIVRAGEYSFKDQLPAPDVKGDAGAFGISYNNDKTNALLGLSWTPLETTIVDFVKSVK</sequence>
<dbReference type="STRING" id="554155.C5FZN5"/>
<dbReference type="InterPro" id="IPR050425">
    <property type="entry name" value="NAD(P)_dehydrat-like"/>
</dbReference>